<keyword evidence="3" id="KW-0812">Transmembrane</keyword>
<evidence type="ECO:0000256" key="1">
    <source>
        <dbReference type="ARBA" id="ARBA00004141"/>
    </source>
</evidence>
<evidence type="ECO:0000256" key="3">
    <source>
        <dbReference type="ARBA" id="ARBA00022692"/>
    </source>
</evidence>
<keyword evidence="5" id="KW-0472">Membrane</keyword>
<comment type="caution">
    <text evidence="6">The sequence shown here is derived from an EMBL/GenBank/DDBJ whole genome shotgun (WGS) entry which is preliminary data.</text>
</comment>
<evidence type="ECO:0000256" key="4">
    <source>
        <dbReference type="ARBA" id="ARBA00022989"/>
    </source>
</evidence>
<dbReference type="AlphaFoldDB" id="A0A0F4GUL7"/>
<dbReference type="Pfam" id="PF06140">
    <property type="entry name" value="Ifi-6-16"/>
    <property type="match status" value="1"/>
</dbReference>
<comment type="similarity">
    <text evidence="2">Belongs to the IFI6/IFI27 family.</text>
</comment>
<gene>
    <name evidence="6" type="ORF">TI39_contig302g00035</name>
</gene>
<protein>
    <submittedName>
        <fullName evidence="6">Uncharacterized protein</fullName>
    </submittedName>
</protein>
<dbReference type="Proteomes" id="UP000033647">
    <property type="component" value="Unassembled WGS sequence"/>
</dbReference>
<evidence type="ECO:0000313" key="7">
    <source>
        <dbReference type="Proteomes" id="UP000033647"/>
    </source>
</evidence>
<dbReference type="OrthoDB" id="440424at2759"/>
<reference evidence="6 7" key="1">
    <citation type="submission" date="2015-03" db="EMBL/GenBank/DDBJ databases">
        <title>RNA-seq based gene annotation and comparative genomics of four Zymoseptoria species reveal species-specific pathogenicity related genes and transposable element activity.</title>
        <authorList>
            <person name="Grandaubert J."/>
            <person name="Bhattacharyya A."/>
            <person name="Stukenbrock E.H."/>
        </authorList>
    </citation>
    <scope>NUCLEOTIDE SEQUENCE [LARGE SCALE GENOMIC DNA]</scope>
    <source>
        <strain evidence="6 7">Zb18110</strain>
    </source>
</reference>
<evidence type="ECO:0000256" key="5">
    <source>
        <dbReference type="ARBA" id="ARBA00023136"/>
    </source>
</evidence>
<dbReference type="PANTHER" id="PTHR16932:SF18">
    <property type="entry name" value="INTERFERON, ALPHA-INDUCIBLE PROTEIN 27-LIKE 2"/>
    <property type="match status" value="1"/>
</dbReference>
<comment type="subcellular location">
    <subcellularLocation>
        <location evidence="1">Membrane</location>
        <topology evidence="1">Multi-pass membrane protein</topology>
    </subcellularLocation>
</comment>
<dbReference type="InterPro" id="IPR038213">
    <property type="entry name" value="IFI6/IFI27-like_sf"/>
</dbReference>
<name>A0A0F4GUL7_9PEZI</name>
<keyword evidence="4" id="KW-1133">Transmembrane helix</keyword>
<keyword evidence="7" id="KW-1185">Reference proteome</keyword>
<accession>A0A0F4GUL7</accession>
<sequence>MERSSLEMDQHIEGQPAGDPNIIKVNTWINIGASAVQKAIEAGDSNLGGWLQTASKTVGINALLEGLVVVKLEDVPKDTLSYIRDNPKNTAYYVLNGVLIVSPGMLLGPAFAAMGFTSTGVRAASVAAHWQSTMGGHVAKKGVFATLTSAAMKGYGTAVVNGVVRAGSVLTGAASKYLWSDSEADGAEFAVQRMRTRRQEAIPVRRLWRGNRR</sequence>
<organism evidence="6 7">
    <name type="scientific">Zymoseptoria brevis</name>
    <dbReference type="NCBI Taxonomy" id="1047168"/>
    <lineage>
        <taxon>Eukaryota</taxon>
        <taxon>Fungi</taxon>
        <taxon>Dikarya</taxon>
        <taxon>Ascomycota</taxon>
        <taxon>Pezizomycotina</taxon>
        <taxon>Dothideomycetes</taxon>
        <taxon>Dothideomycetidae</taxon>
        <taxon>Mycosphaerellales</taxon>
        <taxon>Mycosphaerellaceae</taxon>
        <taxon>Zymoseptoria</taxon>
    </lineage>
</organism>
<proteinExistence type="inferred from homology"/>
<evidence type="ECO:0000313" key="6">
    <source>
        <dbReference type="EMBL" id="KJY01125.1"/>
    </source>
</evidence>
<dbReference type="PANTHER" id="PTHR16932">
    <property type="entry name" value="INTERFERON ALPHA-INDUCIBLE PROTEIN 27"/>
    <property type="match status" value="1"/>
</dbReference>
<dbReference type="InterPro" id="IPR009311">
    <property type="entry name" value="IFI6/IFI27-like"/>
</dbReference>
<dbReference type="GO" id="GO:0016020">
    <property type="term" value="C:membrane"/>
    <property type="evidence" value="ECO:0007669"/>
    <property type="project" value="UniProtKB-SubCell"/>
</dbReference>
<dbReference type="EMBL" id="LAFY01000294">
    <property type="protein sequence ID" value="KJY01125.1"/>
    <property type="molecule type" value="Genomic_DNA"/>
</dbReference>
<evidence type="ECO:0000256" key="2">
    <source>
        <dbReference type="ARBA" id="ARBA00007262"/>
    </source>
</evidence>
<dbReference type="Gene3D" id="6.10.110.10">
    <property type="match status" value="1"/>
</dbReference>